<dbReference type="PANTHER" id="PTHR42648">
    <property type="entry name" value="TRANSPOSASE, PUTATIVE-RELATED"/>
    <property type="match status" value="1"/>
</dbReference>
<dbReference type="Proteomes" id="UP001151760">
    <property type="component" value="Unassembled WGS sequence"/>
</dbReference>
<dbReference type="InterPro" id="IPR012337">
    <property type="entry name" value="RNaseH-like_sf"/>
</dbReference>
<name>A0ABQ5CUT0_9ASTR</name>
<accession>A0ABQ5CUT0</accession>
<comment type="caution">
    <text evidence="2">The sequence shown here is derived from an EMBL/GenBank/DDBJ whole genome shotgun (WGS) entry which is preliminary data.</text>
</comment>
<dbReference type="InterPro" id="IPR025724">
    <property type="entry name" value="GAG-pre-integrase_dom"/>
</dbReference>
<sequence>MKIRCTTSSRKNDVYIWIKRITIPSRGVTAFCKATKDEAVLWHRRLGHVNFKNINKLVQGNLVRGLPSKTFKLDHTCLACRKESVNRKKYCLVVTDDCSKFNWVFFLAYKDETYDMLHDLIVGLENKLRHKVKTIRTPSKMVLQNERKDSLEALKSMLADSLLPIQFWAEAVHTACYVLNRVLTFLRIRRIKKEKVLIGVLNLDLQTLQRITFCKEINYAASEGNVSTHDDVEDLDDQQFIVHGLNIHAAQPMHSEESTADKEVSFSSDEQALHDELVNLMHQESLAKLHHDAQRTAFEEEKKRIALAKGERMCTENSL</sequence>
<evidence type="ECO:0000259" key="1">
    <source>
        <dbReference type="Pfam" id="PF13976"/>
    </source>
</evidence>
<reference evidence="2" key="2">
    <citation type="submission" date="2022-01" db="EMBL/GenBank/DDBJ databases">
        <authorList>
            <person name="Yamashiro T."/>
            <person name="Shiraishi A."/>
            <person name="Satake H."/>
            <person name="Nakayama K."/>
        </authorList>
    </citation>
    <scope>NUCLEOTIDE SEQUENCE</scope>
</reference>
<dbReference type="EMBL" id="BQNB010014646">
    <property type="protein sequence ID" value="GJT30683.1"/>
    <property type="molecule type" value="Genomic_DNA"/>
</dbReference>
<dbReference type="Pfam" id="PF13976">
    <property type="entry name" value="gag_pre-integrs"/>
    <property type="match status" value="1"/>
</dbReference>
<dbReference type="InterPro" id="IPR039537">
    <property type="entry name" value="Retrotran_Ty1/copia-like"/>
</dbReference>
<evidence type="ECO:0000313" key="3">
    <source>
        <dbReference type="Proteomes" id="UP001151760"/>
    </source>
</evidence>
<reference evidence="2" key="1">
    <citation type="journal article" date="2022" name="Int. J. Mol. Sci.">
        <title>Draft Genome of Tanacetum Coccineum: Genomic Comparison of Closely Related Tanacetum-Family Plants.</title>
        <authorList>
            <person name="Yamashiro T."/>
            <person name="Shiraishi A."/>
            <person name="Nakayama K."/>
            <person name="Satake H."/>
        </authorList>
    </citation>
    <scope>NUCLEOTIDE SEQUENCE</scope>
</reference>
<dbReference type="SUPFAM" id="SSF53098">
    <property type="entry name" value="Ribonuclease H-like"/>
    <property type="match status" value="1"/>
</dbReference>
<proteinExistence type="predicted"/>
<evidence type="ECO:0000313" key="2">
    <source>
        <dbReference type="EMBL" id="GJT30683.1"/>
    </source>
</evidence>
<dbReference type="PANTHER" id="PTHR42648:SF32">
    <property type="entry name" value="RIBONUCLEASE H-LIKE DOMAIN, GAG-PRE-INTEGRASE DOMAIN PROTEIN-RELATED"/>
    <property type="match status" value="1"/>
</dbReference>
<feature type="domain" description="GAG-pre-integrase" evidence="1">
    <location>
        <begin position="29"/>
        <end position="81"/>
    </location>
</feature>
<gene>
    <name evidence="2" type="ORF">Tco_0910958</name>
</gene>
<keyword evidence="3" id="KW-1185">Reference proteome</keyword>
<organism evidence="2 3">
    <name type="scientific">Tanacetum coccineum</name>
    <dbReference type="NCBI Taxonomy" id="301880"/>
    <lineage>
        <taxon>Eukaryota</taxon>
        <taxon>Viridiplantae</taxon>
        <taxon>Streptophyta</taxon>
        <taxon>Embryophyta</taxon>
        <taxon>Tracheophyta</taxon>
        <taxon>Spermatophyta</taxon>
        <taxon>Magnoliopsida</taxon>
        <taxon>eudicotyledons</taxon>
        <taxon>Gunneridae</taxon>
        <taxon>Pentapetalae</taxon>
        <taxon>asterids</taxon>
        <taxon>campanulids</taxon>
        <taxon>Asterales</taxon>
        <taxon>Asteraceae</taxon>
        <taxon>Asteroideae</taxon>
        <taxon>Anthemideae</taxon>
        <taxon>Anthemidinae</taxon>
        <taxon>Tanacetum</taxon>
    </lineage>
</organism>
<protein>
    <submittedName>
        <fullName evidence="2">Ribonuclease H-like domain-containing protein</fullName>
    </submittedName>
</protein>